<keyword evidence="3" id="KW-1185">Reference proteome</keyword>
<dbReference type="AlphaFoldDB" id="A0A811LDC2"/>
<reference evidence="2" key="1">
    <citation type="submission" date="2020-09" db="EMBL/GenBank/DDBJ databases">
        <authorList>
            <person name="Kikuchi T."/>
        </authorList>
    </citation>
    <scope>NUCLEOTIDE SEQUENCE</scope>
    <source>
        <strain evidence="2">SH1</strain>
    </source>
</reference>
<organism evidence="2 3">
    <name type="scientific">Bursaphelenchus okinawaensis</name>
    <dbReference type="NCBI Taxonomy" id="465554"/>
    <lineage>
        <taxon>Eukaryota</taxon>
        <taxon>Metazoa</taxon>
        <taxon>Ecdysozoa</taxon>
        <taxon>Nematoda</taxon>
        <taxon>Chromadorea</taxon>
        <taxon>Rhabditida</taxon>
        <taxon>Tylenchina</taxon>
        <taxon>Tylenchomorpha</taxon>
        <taxon>Aphelenchoidea</taxon>
        <taxon>Aphelenchoididae</taxon>
        <taxon>Bursaphelenchus</taxon>
    </lineage>
</organism>
<proteinExistence type="predicted"/>
<evidence type="ECO:0000313" key="3">
    <source>
        <dbReference type="Proteomes" id="UP000614601"/>
    </source>
</evidence>
<dbReference type="Proteomes" id="UP000783686">
    <property type="component" value="Unassembled WGS sequence"/>
</dbReference>
<sequence length="105" mass="11483">MRFRRKKSSSKPVNTAQKMVSAASTAGATAVETTVAGANVMVTEGGNVLKRGWARLSRRKSKKKDIARIVNEKEEELEVESEHIDEHPSSSGMSVSQVEKRSVLV</sequence>
<dbReference type="EMBL" id="CAJFCW020000005">
    <property type="protein sequence ID" value="CAG9120589.1"/>
    <property type="molecule type" value="Genomic_DNA"/>
</dbReference>
<name>A0A811LDC2_9BILA</name>
<comment type="caution">
    <text evidence="2">The sequence shown here is derived from an EMBL/GenBank/DDBJ whole genome shotgun (WGS) entry which is preliminary data.</text>
</comment>
<dbReference type="EMBL" id="CAJFDH010000005">
    <property type="protein sequence ID" value="CAD5225239.1"/>
    <property type="molecule type" value="Genomic_DNA"/>
</dbReference>
<evidence type="ECO:0000313" key="2">
    <source>
        <dbReference type="EMBL" id="CAD5225239.1"/>
    </source>
</evidence>
<gene>
    <name evidence="2" type="ORF">BOKJ2_LOCUS11479</name>
</gene>
<accession>A0A811LDC2</accession>
<protein>
    <submittedName>
        <fullName evidence="2">Uncharacterized protein</fullName>
    </submittedName>
</protein>
<evidence type="ECO:0000256" key="1">
    <source>
        <dbReference type="SAM" id="MobiDB-lite"/>
    </source>
</evidence>
<dbReference type="Proteomes" id="UP000614601">
    <property type="component" value="Unassembled WGS sequence"/>
</dbReference>
<feature type="region of interest" description="Disordered" evidence="1">
    <location>
        <begin position="74"/>
        <end position="105"/>
    </location>
</feature>